<feature type="transmembrane region" description="Helical" evidence="2">
    <location>
        <begin position="232"/>
        <end position="255"/>
    </location>
</feature>
<keyword evidence="2" id="KW-1133">Transmembrane helix</keyword>
<evidence type="ECO:0000256" key="1">
    <source>
        <dbReference type="SAM" id="MobiDB-lite"/>
    </source>
</evidence>
<reference evidence="3" key="1">
    <citation type="submission" date="2020-10" db="EMBL/GenBank/DDBJ databases">
        <title>Unveiling of a novel bifunctional photoreceptor, Dualchrome1, isolated from a cosmopolitan green alga.</title>
        <authorList>
            <person name="Suzuki S."/>
            <person name="Kawachi M."/>
        </authorList>
    </citation>
    <scope>NUCLEOTIDE SEQUENCE</scope>
    <source>
        <strain evidence="3">NIES 2893</strain>
    </source>
</reference>
<feature type="region of interest" description="Disordered" evidence="1">
    <location>
        <begin position="397"/>
        <end position="425"/>
    </location>
</feature>
<feature type="compositionally biased region" description="Low complexity" evidence="1">
    <location>
        <begin position="404"/>
        <end position="419"/>
    </location>
</feature>
<keyword evidence="4" id="KW-1185">Reference proteome</keyword>
<evidence type="ECO:0000256" key="2">
    <source>
        <dbReference type="SAM" id="Phobius"/>
    </source>
</evidence>
<keyword evidence="2" id="KW-0472">Membrane</keyword>
<sequence>MCVTGGMFYPQPNEVVAHLEVNCALCTPRINEGFYDPRFQAAGITPQEYAAKAREFNQMMQRRSAHVAPKVFFWAPGLLISVVVFAVLMGVFFVPETMKCTAANGVCSKEDFRSADEVVARRHLLNGTTKETTEYNPPEKPTRASRVEIGDCCMFFCCVQHDKNVPRTSVNEYPYFDRTSDYGNDYGNTCVYEPDSTTSRGLECNGCGTKNHKGNGPECGVRLAGEGHLDKGVGWPASFIIFVIGFVVTYFVLLLRGCGCCNSLITDLDVIYRDWAVRGVTVYYLPKRSRYDAAKIVYRTPVQPGMMAPAGAVQMVPMQPNAQYPVAAPMYPQYPNQPPPYPQYPNQPPPYPTQAAAIPPAVPAGGVPMSSVPATGVPVSGPTPGMYGSAHTSDMYGTNASMYGQAQSGGASSSSASGGPIAHKQ</sequence>
<evidence type="ECO:0000313" key="3">
    <source>
        <dbReference type="EMBL" id="GHP07491.1"/>
    </source>
</evidence>
<dbReference type="EMBL" id="BNJQ01000017">
    <property type="protein sequence ID" value="GHP07491.1"/>
    <property type="molecule type" value="Genomic_DNA"/>
</dbReference>
<accession>A0A830HPW3</accession>
<name>A0A830HPW3_9CHLO</name>
<keyword evidence="2" id="KW-0812">Transmembrane</keyword>
<dbReference type="AlphaFoldDB" id="A0A830HPW3"/>
<evidence type="ECO:0000313" key="4">
    <source>
        <dbReference type="Proteomes" id="UP000660262"/>
    </source>
</evidence>
<organism evidence="3 4">
    <name type="scientific">Pycnococcus provasolii</name>
    <dbReference type="NCBI Taxonomy" id="41880"/>
    <lineage>
        <taxon>Eukaryota</taxon>
        <taxon>Viridiplantae</taxon>
        <taxon>Chlorophyta</taxon>
        <taxon>Pseudoscourfieldiophyceae</taxon>
        <taxon>Pseudoscourfieldiales</taxon>
        <taxon>Pycnococcaceae</taxon>
        <taxon>Pycnococcus</taxon>
    </lineage>
</organism>
<proteinExistence type="predicted"/>
<comment type="caution">
    <text evidence="3">The sequence shown here is derived from an EMBL/GenBank/DDBJ whole genome shotgun (WGS) entry which is preliminary data.</text>
</comment>
<dbReference type="Proteomes" id="UP000660262">
    <property type="component" value="Unassembled WGS sequence"/>
</dbReference>
<protein>
    <submittedName>
        <fullName evidence="3">Uncharacterized protein</fullName>
    </submittedName>
</protein>
<gene>
    <name evidence="3" type="ORF">PPROV_000623300</name>
</gene>
<feature type="transmembrane region" description="Helical" evidence="2">
    <location>
        <begin position="71"/>
        <end position="94"/>
    </location>
</feature>